<dbReference type="PANTHER" id="PTHR31635:SF196">
    <property type="entry name" value="REVERSE TRANSCRIPTASE DOMAIN-CONTAINING PROTEIN-RELATED"/>
    <property type="match status" value="1"/>
</dbReference>
<dbReference type="PANTHER" id="PTHR31635">
    <property type="entry name" value="REVERSE TRANSCRIPTASE DOMAIN-CONTAINING PROTEIN-RELATED"/>
    <property type="match status" value="1"/>
</dbReference>
<accession>A0A7J6V1P1</accession>
<comment type="caution">
    <text evidence="2">The sequence shown here is derived from an EMBL/GenBank/DDBJ whole genome shotgun (WGS) entry which is preliminary data.</text>
</comment>
<feature type="domain" description="Reverse transcriptase zinc-binding" evidence="1">
    <location>
        <begin position="361"/>
        <end position="427"/>
    </location>
</feature>
<dbReference type="Proteomes" id="UP000554482">
    <property type="component" value="Unassembled WGS sequence"/>
</dbReference>
<sequence>MATKAFYENLYGEVSTDKEAIDSFFNQIPRSEVANTESETLVRPISKEEVVEAIKHSPRNKAAGPDGIPFEVYHNLVDLVTEPLVQLYNIILGSPNWSILGGELAYIILLYKKGDKKSLANWRPIALSNCIDVEGQPPTRCLAFADDCVVGLSQQEDVKTLSKITELYEKASNAKLNRHKTMIVPIGNLEFEVPFPLHPPVVPFRHLGVFFNNQGVAVAFTEAMILQRLRDKVGGWRTRNISMAEDWAEAANKLIISYVPKICKDNHWALAEWLSINARRNGPHQMPKQYKGYLKVIKWLQWSIYKEEFTNVSGMKGVNYHIVDQDGCKTPQGAPPVMPVEQIRTPKLWAETPEPPQIKLRKLWRKVWTPLVTPRHQSNTWKFFSQAYCTGDRQSASSPFRKCANCGAQKETHLHRFFECPFVYPVWQAIWHLLTGNPPDPRHKWEPLKWFLEGSSLKAPNAIRVLTLHITLWNSHSNNLAV</sequence>
<dbReference type="InterPro" id="IPR026960">
    <property type="entry name" value="RVT-Znf"/>
</dbReference>
<dbReference type="AlphaFoldDB" id="A0A7J6V1P1"/>
<reference evidence="2 3" key="1">
    <citation type="submission" date="2020-06" db="EMBL/GenBank/DDBJ databases">
        <title>Transcriptomic and genomic resources for Thalictrum thalictroides and T. hernandezii: Facilitating candidate gene discovery in an emerging model plant lineage.</title>
        <authorList>
            <person name="Arias T."/>
            <person name="Riano-Pachon D.M."/>
            <person name="Di Stilio V.S."/>
        </authorList>
    </citation>
    <scope>NUCLEOTIDE SEQUENCE [LARGE SCALE GENOMIC DNA]</scope>
    <source>
        <strain evidence="3">cv. WT478/WT964</strain>
        <tissue evidence="2">Leaves</tissue>
    </source>
</reference>
<feature type="non-terminal residue" evidence="2">
    <location>
        <position position="1"/>
    </location>
</feature>
<evidence type="ECO:0000259" key="1">
    <source>
        <dbReference type="Pfam" id="PF13966"/>
    </source>
</evidence>
<organism evidence="2 3">
    <name type="scientific">Thalictrum thalictroides</name>
    <name type="common">Rue-anemone</name>
    <name type="synonym">Anemone thalictroides</name>
    <dbReference type="NCBI Taxonomy" id="46969"/>
    <lineage>
        <taxon>Eukaryota</taxon>
        <taxon>Viridiplantae</taxon>
        <taxon>Streptophyta</taxon>
        <taxon>Embryophyta</taxon>
        <taxon>Tracheophyta</taxon>
        <taxon>Spermatophyta</taxon>
        <taxon>Magnoliopsida</taxon>
        <taxon>Ranunculales</taxon>
        <taxon>Ranunculaceae</taxon>
        <taxon>Thalictroideae</taxon>
        <taxon>Thalictrum</taxon>
    </lineage>
</organism>
<evidence type="ECO:0000313" key="2">
    <source>
        <dbReference type="EMBL" id="KAF5178894.1"/>
    </source>
</evidence>
<dbReference type="EMBL" id="JABWDY010039444">
    <property type="protein sequence ID" value="KAF5178894.1"/>
    <property type="molecule type" value="Genomic_DNA"/>
</dbReference>
<keyword evidence="3" id="KW-1185">Reference proteome</keyword>
<dbReference type="OrthoDB" id="1938551at2759"/>
<proteinExistence type="predicted"/>
<evidence type="ECO:0000313" key="3">
    <source>
        <dbReference type="Proteomes" id="UP000554482"/>
    </source>
</evidence>
<name>A0A7J6V1P1_THATH</name>
<gene>
    <name evidence="2" type="ORF">FRX31_031518</name>
</gene>
<dbReference type="Pfam" id="PF13966">
    <property type="entry name" value="zf-RVT"/>
    <property type="match status" value="1"/>
</dbReference>
<protein>
    <recommendedName>
        <fullName evidence="1">Reverse transcriptase zinc-binding domain-containing protein</fullName>
    </recommendedName>
</protein>